<proteinExistence type="predicted"/>
<feature type="domain" description="Large polyvalent protein-associated" evidence="1">
    <location>
        <begin position="230"/>
        <end position="328"/>
    </location>
</feature>
<dbReference type="InterPro" id="IPR040824">
    <property type="entry name" value="LPD3"/>
</dbReference>
<evidence type="ECO:0000259" key="1">
    <source>
        <dbReference type="Pfam" id="PF18798"/>
    </source>
</evidence>
<name>A0A8S5NDH4_9CAUD</name>
<protein>
    <submittedName>
        <fullName evidence="2">Minor capsid component</fullName>
    </submittedName>
</protein>
<dbReference type="Pfam" id="PF18798">
    <property type="entry name" value="LPD3"/>
    <property type="match status" value="1"/>
</dbReference>
<evidence type="ECO:0000313" key="2">
    <source>
        <dbReference type="EMBL" id="DAD92280.1"/>
    </source>
</evidence>
<dbReference type="EMBL" id="BK015132">
    <property type="protein sequence ID" value="DAD92280.1"/>
    <property type="molecule type" value="Genomic_DNA"/>
</dbReference>
<reference evidence="2" key="1">
    <citation type="journal article" date="2021" name="Proc. Natl. Acad. Sci. U.S.A.">
        <title>A Catalog of Tens of Thousands of Viruses from Human Metagenomes Reveals Hidden Associations with Chronic Diseases.</title>
        <authorList>
            <person name="Tisza M.J."/>
            <person name="Buck C.B."/>
        </authorList>
    </citation>
    <scope>NUCLEOTIDE SEQUENCE</scope>
    <source>
        <strain evidence="2">Ct9MV2</strain>
    </source>
</reference>
<accession>A0A8S5NDH4</accession>
<sequence>MTDIESRLFFEFWDKLNFATNTGLTQSGVNVEDEFRHALRYNNGVFAAFKTHRLQNDMAAFLLDSNGVRRPFKEWVKDAKPIADHQVYTWLKTEYVTAINRATHAANRKQFMSVSAILPNLEWRPSTAADPREIHRLFYGLILPAEHPFWLEHSPGDDWNCQCRLSATDADRTPEDQIPVSLRKAAEGLDNNPAKDGKLFSDSHPYIAHAYKGAEEAVQHFMQNQITARMKELRRDAKPLTEKEYENPAIHIKMSISNKGIKEWLNQPHKHQYIKNELLLDMEELIKGAVYVGKGVDKHDISIKAHLFEIDIMGDKSWIIVREFTDGKSSIHSITDSANILKIIKK</sequence>
<organism evidence="2">
    <name type="scientific">Myoviridae sp. ct9MV2</name>
    <dbReference type="NCBI Taxonomy" id="2826625"/>
    <lineage>
        <taxon>Viruses</taxon>
        <taxon>Duplodnaviria</taxon>
        <taxon>Heunggongvirae</taxon>
        <taxon>Uroviricota</taxon>
        <taxon>Caudoviricetes</taxon>
    </lineage>
</organism>